<dbReference type="SUPFAM" id="SSF53187">
    <property type="entry name" value="Zn-dependent exopeptidases"/>
    <property type="match status" value="1"/>
</dbReference>
<dbReference type="Pfam" id="PF07687">
    <property type="entry name" value="M20_dimer"/>
    <property type="match status" value="1"/>
</dbReference>
<dbReference type="GO" id="GO:0016787">
    <property type="term" value="F:hydrolase activity"/>
    <property type="evidence" value="ECO:0007669"/>
    <property type="project" value="UniProtKB-KW"/>
</dbReference>
<evidence type="ECO:0000256" key="3">
    <source>
        <dbReference type="SAM" id="MobiDB-lite"/>
    </source>
</evidence>
<dbReference type="PANTHER" id="PTHR11014:SF169">
    <property type="entry name" value="CLAN MH, FAMILY M20, PEPTIDASE T-LIKE METALLOPEPTIDASE"/>
    <property type="match status" value="1"/>
</dbReference>
<dbReference type="AlphaFoldDB" id="A0A420E2D0"/>
<comment type="caution">
    <text evidence="5">The sequence shown here is derived from an EMBL/GenBank/DDBJ whole genome shotgun (WGS) entry which is preliminary data.</text>
</comment>
<organism evidence="5 6">
    <name type="scientific">Tenacibaculum lutimaris</name>
    <dbReference type="NCBI Taxonomy" id="285258"/>
    <lineage>
        <taxon>Bacteria</taxon>
        <taxon>Pseudomonadati</taxon>
        <taxon>Bacteroidota</taxon>
        <taxon>Flavobacteriia</taxon>
        <taxon>Flavobacteriales</taxon>
        <taxon>Flavobacteriaceae</taxon>
        <taxon>Tenacibaculum</taxon>
    </lineage>
</organism>
<keyword evidence="1 5" id="KW-0378">Hydrolase</keyword>
<dbReference type="InterPro" id="IPR002933">
    <property type="entry name" value="Peptidase_M20"/>
</dbReference>
<dbReference type="NCBIfam" id="TIGR01891">
    <property type="entry name" value="amidohydrolases"/>
    <property type="match status" value="1"/>
</dbReference>
<feature type="compositionally biased region" description="Basic and acidic residues" evidence="3">
    <location>
        <begin position="7"/>
        <end position="21"/>
    </location>
</feature>
<dbReference type="RefSeq" id="WP_120186270.1">
    <property type="nucleotide sequence ID" value="NZ_RAQM01000007.1"/>
</dbReference>
<evidence type="ECO:0000313" key="6">
    <source>
        <dbReference type="Proteomes" id="UP000285780"/>
    </source>
</evidence>
<dbReference type="SUPFAM" id="SSF55031">
    <property type="entry name" value="Bacterial exopeptidase dimerisation domain"/>
    <property type="match status" value="1"/>
</dbReference>
<keyword evidence="6" id="KW-1185">Reference proteome</keyword>
<gene>
    <name evidence="5" type="ORF">C8N26_0958</name>
</gene>
<dbReference type="Gene3D" id="3.30.70.360">
    <property type="match status" value="1"/>
</dbReference>
<dbReference type="PANTHER" id="PTHR11014">
    <property type="entry name" value="PEPTIDASE M20 FAMILY MEMBER"/>
    <property type="match status" value="1"/>
</dbReference>
<accession>A0A420E2D0</accession>
<dbReference type="Pfam" id="PF01546">
    <property type="entry name" value="Peptidase_M20"/>
    <property type="match status" value="1"/>
</dbReference>
<dbReference type="InterPro" id="IPR017439">
    <property type="entry name" value="Amidohydrolase"/>
</dbReference>
<feature type="binding site" evidence="2">
    <location>
        <position position="130"/>
    </location>
    <ligand>
        <name>Mn(2+)</name>
        <dbReference type="ChEBI" id="CHEBI:29035"/>
        <label>2</label>
    </ligand>
</feature>
<dbReference type="Gene3D" id="3.40.630.10">
    <property type="entry name" value="Zn peptidases"/>
    <property type="match status" value="1"/>
</dbReference>
<evidence type="ECO:0000256" key="2">
    <source>
        <dbReference type="PIRSR" id="PIRSR005962-1"/>
    </source>
</evidence>
<protein>
    <submittedName>
        <fullName evidence="5">Amidohydrolase</fullName>
    </submittedName>
</protein>
<feature type="binding site" evidence="2">
    <location>
        <position position="95"/>
    </location>
    <ligand>
        <name>Mn(2+)</name>
        <dbReference type="ChEBI" id="CHEBI:29035"/>
        <label>2</label>
    </ligand>
</feature>
<dbReference type="GO" id="GO:0046872">
    <property type="term" value="F:metal ion binding"/>
    <property type="evidence" value="ECO:0007669"/>
    <property type="project" value="UniProtKB-KW"/>
</dbReference>
<evidence type="ECO:0000256" key="1">
    <source>
        <dbReference type="ARBA" id="ARBA00022801"/>
    </source>
</evidence>
<feature type="binding site" evidence="2">
    <location>
        <position position="97"/>
    </location>
    <ligand>
        <name>Mn(2+)</name>
        <dbReference type="ChEBI" id="CHEBI:29035"/>
        <label>2</label>
    </ligand>
</feature>
<feature type="region of interest" description="Disordered" evidence="3">
    <location>
        <begin position="1"/>
        <end position="23"/>
    </location>
</feature>
<evidence type="ECO:0000313" key="5">
    <source>
        <dbReference type="EMBL" id="RKF04294.1"/>
    </source>
</evidence>
<sequence length="379" mass="42285">MEALQKSLEKVRKELHQHPEISGEEYETQKKIKAFLTNNASCTIVEVAQTGLVAVFEGKENGKAIMLRADIDALPIQEVNTFQHQSKNKGVSHKCGHDGHTAILLGVANRLTKYPIEKGKVLLLFQPSEENGNGAEMILNDPFFKNTNIDFAFALHNLPGFKKHEIVVKSGTFTSNVKSVAIQLNGKTAHAAEPEKGYNPANAIATILTFAEKESKNLSDSPDFILITPVYVTMGEKAYGVSAGYGEVHFTLRSWDTKLIEEKRKKLEKFLAQLEQKHSLKIEASWFEEFYSNTNDDEAISIIKKSAEKQNLSINEIKTPFKWGEDFGLFTQKYKGAMFGLGAGKNSPALHNPDYDFPDDITMTGVHLFYSIAKEVLDL</sequence>
<proteinExistence type="predicted"/>
<comment type="cofactor">
    <cofactor evidence="2">
        <name>Mn(2+)</name>
        <dbReference type="ChEBI" id="CHEBI:29035"/>
    </cofactor>
    <text evidence="2">The Mn(2+) ion enhances activity.</text>
</comment>
<feature type="domain" description="Peptidase M20 dimerisation" evidence="4">
    <location>
        <begin position="176"/>
        <end position="275"/>
    </location>
</feature>
<dbReference type="EMBL" id="RAQM01000007">
    <property type="protein sequence ID" value="RKF04294.1"/>
    <property type="molecule type" value="Genomic_DNA"/>
</dbReference>
<keyword evidence="2" id="KW-0479">Metal-binding</keyword>
<keyword evidence="2" id="KW-0464">Manganese</keyword>
<feature type="binding site" evidence="2">
    <location>
        <position position="351"/>
    </location>
    <ligand>
        <name>Mn(2+)</name>
        <dbReference type="ChEBI" id="CHEBI:29035"/>
        <label>2</label>
    </ligand>
</feature>
<dbReference type="Proteomes" id="UP000285780">
    <property type="component" value="Unassembled WGS sequence"/>
</dbReference>
<dbReference type="PIRSF" id="PIRSF005962">
    <property type="entry name" value="Pept_M20D_amidohydro"/>
    <property type="match status" value="1"/>
</dbReference>
<evidence type="ECO:0000259" key="4">
    <source>
        <dbReference type="Pfam" id="PF07687"/>
    </source>
</evidence>
<dbReference type="InterPro" id="IPR036264">
    <property type="entry name" value="Bact_exopeptidase_dim_dom"/>
</dbReference>
<feature type="binding site" evidence="2">
    <location>
        <position position="156"/>
    </location>
    <ligand>
        <name>Mn(2+)</name>
        <dbReference type="ChEBI" id="CHEBI:29035"/>
        <label>2</label>
    </ligand>
</feature>
<reference evidence="5 6" key="1">
    <citation type="submission" date="2018-09" db="EMBL/GenBank/DDBJ databases">
        <title>Genomic Encyclopedia of Archaeal and Bacterial Type Strains, Phase II (KMG-II): from individual species to whole genera.</title>
        <authorList>
            <person name="Goeker M."/>
        </authorList>
    </citation>
    <scope>NUCLEOTIDE SEQUENCE [LARGE SCALE GENOMIC DNA]</scope>
    <source>
        <strain evidence="5 6">DSM 16505</strain>
    </source>
</reference>
<name>A0A420E2D0_9FLAO</name>
<dbReference type="InterPro" id="IPR011650">
    <property type="entry name" value="Peptidase_M20_dimer"/>
</dbReference>